<sequence>MFNRVRFLVNTEFLGLKGRLPKIVNRFILINPFQNKNSNVNSPKQVCFGLEVQNFIHFHSTFLQRLKG</sequence>
<evidence type="ECO:0000313" key="1">
    <source>
        <dbReference type="EMBL" id="OOR19891.1"/>
    </source>
</evidence>
<name>A0A1S9UDQ9_BACCE</name>
<dbReference type="AlphaFoldDB" id="A0A1S9UDQ9"/>
<dbReference type="Proteomes" id="UP000191124">
    <property type="component" value="Unassembled WGS sequence"/>
</dbReference>
<organism evidence="1 2">
    <name type="scientific">Bacillus cereus</name>
    <dbReference type="NCBI Taxonomy" id="1396"/>
    <lineage>
        <taxon>Bacteria</taxon>
        <taxon>Bacillati</taxon>
        <taxon>Bacillota</taxon>
        <taxon>Bacilli</taxon>
        <taxon>Bacillales</taxon>
        <taxon>Bacillaceae</taxon>
        <taxon>Bacillus</taxon>
        <taxon>Bacillus cereus group</taxon>
    </lineage>
</organism>
<evidence type="ECO:0000313" key="2">
    <source>
        <dbReference type="Proteomes" id="UP000191124"/>
    </source>
</evidence>
<dbReference type="EMBL" id="MUAL01000092">
    <property type="protein sequence ID" value="OOR19891.1"/>
    <property type="molecule type" value="Genomic_DNA"/>
</dbReference>
<accession>A0A1S9UDQ9</accession>
<proteinExistence type="predicted"/>
<comment type="caution">
    <text evidence="1">The sequence shown here is derived from an EMBL/GenBank/DDBJ whole genome shotgun (WGS) entry which is preliminary data.</text>
</comment>
<reference evidence="1 2" key="1">
    <citation type="submission" date="2017-01" db="EMBL/GenBank/DDBJ databases">
        <title>Bacillus cereus isolates.</title>
        <authorList>
            <person name="Beno S.M."/>
        </authorList>
    </citation>
    <scope>NUCLEOTIDE SEQUENCE [LARGE SCALE GENOMIC DNA]</scope>
    <source>
        <strain evidence="1 2">FSL M7-1219</strain>
    </source>
</reference>
<gene>
    <name evidence="1" type="ORF">BW892_24800</name>
</gene>
<protein>
    <submittedName>
        <fullName evidence="1">Uncharacterized protein</fullName>
    </submittedName>
</protein>